<evidence type="ECO:0000313" key="3">
    <source>
        <dbReference type="Proteomes" id="UP000030745"/>
    </source>
</evidence>
<name>A0A067CN83_SAPPC</name>
<sequence>MGSHDSVFCRFVFCGAEDDEPSSVLLPQGATVASLRHAFPFEGKYHFRLQETASGGYVWRDLVDDAETLPSGHVLVKVLQLSSSPQAYPIYSSQIDAPEYEQFEHFFRASPVKATSKGGLNSMWKSLKASGKEQLSKTSARVWETVEFTAGRYFNSQSGAEKPSAAALQQLSAAASLSRAVFSDANRDHMDHLRRLWTSVRGDAGPPAWTELGFPSDDPISVLQNSPSSVFTLHALVFFSEVHRSACLEMLPARPAYAFAMVALHLGALVADLLDLPTGRFVERDEVYWRLFEDPIGLRELFSVSLHAYDGFHRQAQGSFQSAMEQTKAFMCQVLLRGPKTVGDLVQVAHQVRSAVLH</sequence>
<organism evidence="2 3">
    <name type="scientific">Saprolegnia parasitica (strain CBS 223.65)</name>
    <dbReference type="NCBI Taxonomy" id="695850"/>
    <lineage>
        <taxon>Eukaryota</taxon>
        <taxon>Sar</taxon>
        <taxon>Stramenopiles</taxon>
        <taxon>Oomycota</taxon>
        <taxon>Saprolegniomycetes</taxon>
        <taxon>Saprolegniales</taxon>
        <taxon>Saprolegniaceae</taxon>
        <taxon>Saprolegnia</taxon>
    </lineage>
</organism>
<dbReference type="OrthoDB" id="67155at2759"/>
<proteinExistence type="predicted"/>
<dbReference type="Proteomes" id="UP000030745">
    <property type="component" value="Unassembled WGS sequence"/>
</dbReference>
<dbReference type="EMBL" id="KK583213">
    <property type="protein sequence ID" value="KDO28011.1"/>
    <property type="molecule type" value="Genomic_DNA"/>
</dbReference>
<protein>
    <recommendedName>
        <fullName evidence="1">ELMO domain-containing protein</fullName>
    </recommendedName>
</protein>
<dbReference type="GeneID" id="24141377"/>
<dbReference type="KEGG" id="spar:SPRG_20175"/>
<dbReference type="InterPro" id="IPR006816">
    <property type="entry name" value="ELMO_dom"/>
</dbReference>
<evidence type="ECO:0000313" key="2">
    <source>
        <dbReference type="EMBL" id="KDO28011.1"/>
    </source>
</evidence>
<dbReference type="Pfam" id="PF04727">
    <property type="entry name" value="ELMO_CED12"/>
    <property type="match status" value="1"/>
</dbReference>
<dbReference type="VEuPathDB" id="FungiDB:SPRG_20175"/>
<dbReference type="AlphaFoldDB" id="A0A067CN83"/>
<keyword evidence="3" id="KW-1185">Reference proteome</keyword>
<evidence type="ECO:0000259" key="1">
    <source>
        <dbReference type="Pfam" id="PF04727"/>
    </source>
</evidence>
<feature type="domain" description="ELMO" evidence="1">
    <location>
        <begin position="178"/>
        <end position="315"/>
    </location>
</feature>
<dbReference type="RefSeq" id="XP_012201169.1">
    <property type="nucleotide sequence ID" value="XM_012345779.1"/>
</dbReference>
<accession>A0A067CN83</accession>
<dbReference type="OMA" id="CWRDLTD"/>
<reference evidence="2 3" key="1">
    <citation type="journal article" date="2013" name="PLoS Genet.">
        <title>Distinctive expansion of potential virulence genes in the genome of the oomycete fish pathogen Saprolegnia parasitica.</title>
        <authorList>
            <person name="Jiang R.H."/>
            <person name="de Bruijn I."/>
            <person name="Haas B.J."/>
            <person name="Belmonte R."/>
            <person name="Lobach L."/>
            <person name="Christie J."/>
            <person name="van den Ackerveken G."/>
            <person name="Bottin A."/>
            <person name="Bulone V."/>
            <person name="Diaz-Moreno S.M."/>
            <person name="Dumas B."/>
            <person name="Fan L."/>
            <person name="Gaulin E."/>
            <person name="Govers F."/>
            <person name="Grenville-Briggs L.J."/>
            <person name="Horner N.R."/>
            <person name="Levin J.Z."/>
            <person name="Mammella M."/>
            <person name="Meijer H.J."/>
            <person name="Morris P."/>
            <person name="Nusbaum C."/>
            <person name="Oome S."/>
            <person name="Phillips A.J."/>
            <person name="van Rooyen D."/>
            <person name="Rzeszutek E."/>
            <person name="Saraiva M."/>
            <person name="Secombes C.J."/>
            <person name="Seidl M.F."/>
            <person name="Snel B."/>
            <person name="Stassen J.H."/>
            <person name="Sykes S."/>
            <person name="Tripathy S."/>
            <person name="van den Berg H."/>
            <person name="Vega-Arreguin J.C."/>
            <person name="Wawra S."/>
            <person name="Young S.K."/>
            <person name="Zeng Q."/>
            <person name="Dieguez-Uribeondo J."/>
            <person name="Russ C."/>
            <person name="Tyler B.M."/>
            <person name="van West P."/>
        </authorList>
    </citation>
    <scope>NUCLEOTIDE SEQUENCE [LARGE SCALE GENOMIC DNA]</scope>
    <source>
        <strain evidence="2 3">CBS 223.65</strain>
    </source>
</reference>
<gene>
    <name evidence="2" type="ORF">SPRG_20175</name>
</gene>